<comment type="caution">
    <text evidence="2">The sequence shown here is derived from an EMBL/GenBank/DDBJ whole genome shotgun (WGS) entry which is preliminary data.</text>
</comment>
<accession>A0A2G1QRB9</accession>
<keyword evidence="3" id="KW-1185">Reference proteome</keyword>
<dbReference type="EMBL" id="PDVP01000002">
    <property type="protein sequence ID" value="PHP68010.1"/>
    <property type="molecule type" value="Genomic_DNA"/>
</dbReference>
<sequence>MLAETFFLVAISCTPDGLLCREIKPSEAVFASMKACEAATVELKKASGAEHPSLRTGCVSASDARQRGQKWAVTRTGHLVEDFRRAPAATPVSTSAEAAGPAAIDRSVTASISEAAQPSPAASTSPDEDLARPVRVSGNFETAGDGRRIERWDTVENGRVVVHIRTAD</sequence>
<name>A0A2G1QRB9_9HYPH</name>
<evidence type="ECO:0000256" key="1">
    <source>
        <dbReference type="SAM" id="MobiDB-lite"/>
    </source>
</evidence>
<dbReference type="RefSeq" id="WP_099304383.1">
    <property type="nucleotide sequence ID" value="NZ_PDVP01000002.1"/>
</dbReference>
<evidence type="ECO:0000313" key="2">
    <source>
        <dbReference type="EMBL" id="PHP68010.1"/>
    </source>
</evidence>
<dbReference type="OrthoDB" id="7907327at2"/>
<gene>
    <name evidence="2" type="ORF">CSC94_04905</name>
</gene>
<reference evidence="2 3" key="1">
    <citation type="submission" date="2017-10" db="EMBL/GenBank/DDBJ databases">
        <title>Sedimentibacterium mangrovi gen. nov., sp. nov., a novel member of family Phyllobacteriacea isolated from mangrove sediment.</title>
        <authorList>
            <person name="Liao H."/>
            <person name="Tian Y."/>
        </authorList>
    </citation>
    <scope>NUCLEOTIDE SEQUENCE [LARGE SCALE GENOMIC DNA]</scope>
    <source>
        <strain evidence="2 3">X9-2-2</strain>
    </source>
</reference>
<feature type="compositionally biased region" description="Low complexity" evidence="1">
    <location>
        <begin position="111"/>
        <end position="125"/>
    </location>
</feature>
<feature type="region of interest" description="Disordered" evidence="1">
    <location>
        <begin position="111"/>
        <end position="133"/>
    </location>
</feature>
<protein>
    <submittedName>
        <fullName evidence="2">Uncharacterized protein</fullName>
    </submittedName>
</protein>
<dbReference type="Proteomes" id="UP000221168">
    <property type="component" value="Unassembled WGS sequence"/>
</dbReference>
<organism evidence="2 3">
    <name type="scientific">Zhengella mangrovi</name>
    <dbReference type="NCBI Taxonomy" id="1982044"/>
    <lineage>
        <taxon>Bacteria</taxon>
        <taxon>Pseudomonadati</taxon>
        <taxon>Pseudomonadota</taxon>
        <taxon>Alphaproteobacteria</taxon>
        <taxon>Hyphomicrobiales</taxon>
        <taxon>Notoacmeibacteraceae</taxon>
        <taxon>Zhengella</taxon>
    </lineage>
</organism>
<dbReference type="AlphaFoldDB" id="A0A2G1QRB9"/>
<evidence type="ECO:0000313" key="3">
    <source>
        <dbReference type="Proteomes" id="UP000221168"/>
    </source>
</evidence>
<proteinExistence type="predicted"/>